<dbReference type="RefSeq" id="WP_181867401.1">
    <property type="nucleotide sequence ID" value="NZ_JACEQY010000049.1"/>
</dbReference>
<comment type="caution">
    <text evidence="1">The sequence shown here is derived from an EMBL/GenBank/DDBJ whole genome shotgun (WGS) entry which is preliminary data.</text>
</comment>
<keyword evidence="2" id="KW-1185">Reference proteome</keyword>
<dbReference type="EMBL" id="JACEQY010000049">
    <property type="protein sequence ID" value="MBA4865967.1"/>
    <property type="molecule type" value="Genomic_DNA"/>
</dbReference>
<accession>A0A7W2HJC1</accession>
<dbReference type="AlphaFoldDB" id="A0A7W2HJC1"/>
<evidence type="ECO:0000313" key="1">
    <source>
        <dbReference type="EMBL" id="MBA4865967.1"/>
    </source>
</evidence>
<organism evidence="1 2">
    <name type="scientific">Streptomyces himalayensis subsp. aureolus</name>
    <dbReference type="NCBI Taxonomy" id="2758039"/>
    <lineage>
        <taxon>Bacteria</taxon>
        <taxon>Bacillati</taxon>
        <taxon>Actinomycetota</taxon>
        <taxon>Actinomycetes</taxon>
        <taxon>Kitasatosporales</taxon>
        <taxon>Streptomycetaceae</taxon>
        <taxon>Streptomyces</taxon>
        <taxon>Streptomyces himalayensis</taxon>
    </lineage>
</organism>
<protein>
    <submittedName>
        <fullName evidence="1">Uncharacterized protein</fullName>
    </submittedName>
</protein>
<reference evidence="1 2" key="1">
    <citation type="submission" date="2020-07" db="EMBL/GenBank/DDBJ databases">
        <title>Streptomyces isolated from Indian soil.</title>
        <authorList>
            <person name="Mandal S."/>
            <person name="Maiti P.K."/>
        </authorList>
    </citation>
    <scope>NUCLEOTIDE SEQUENCE [LARGE SCALE GENOMIC DNA]</scope>
    <source>
        <strain evidence="1 2">PSKA54</strain>
    </source>
</reference>
<dbReference type="Proteomes" id="UP000586976">
    <property type="component" value="Unassembled WGS sequence"/>
</dbReference>
<proteinExistence type="predicted"/>
<name>A0A7W2HJC1_9ACTN</name>
<evidence type="ECO:0000313" key="2">
    <source>
        <dbReference type="Proteomes" id="UP000586976"/>
    </source>
</evidence>
<sequence length="78" mass="8645">MSPLRALRELVAPTDDVRPPAFRGVLDEASLEELLSSGDIEANDYDHCPNEQRTTFHAMHTDGSRTCWTCQATTPGDQ</sequence>
<gene>
    <name evidence="1" type="ORF">H1V43_32410</name>
</gene>